<dbReference type="InterPro" id="IPR057271">
    <property type="entry name" value="YagK_YfjJ_C"/>
</dbReference>
<feature type="domain" description="YagK/YfjJ C-terminal" evidence="1">
    <location>
        <begin position="69"/>
        <end position="196"/>
    </location>
</feature>
<dbReference type="Pfam" id="PF11726">
    <property type="entry name" value="YagK_YfjJ_C"/>
    <property type="match status" value="1"/>
</dbReference>
<sequence>MINNLETASTKAKSNTVFNNISPGSIGGIPSKGIFIFKDVLWPVLYAEDEQDIRIMGKVFEVVDKLSTVSRFFAVRYDFHLPEYTSDNNPIRDFHNVLFKELSEKYPYSFISYLWVREQSDSNSQHYHYLLMLDANCIQYPSILNKIVARCWRIATGGTVFFPENGYYSVAKNDVDSYAKLMLRISYFGKKHTKESIAKGIRRVGHGFKKPKSFISKTKHVRAKVILKASDSFKDISLPSCYEGSLDKYFLGKDELPMFHRRRSYYELYDEDKWWIRDAPRWSGHRRNYLFEALITGVSLSGYARKYRLNPERVYANCRQVGGQSLKIIYWAWHRYCFLQSRGSVESYIKNNKLRYKSATKQLRRKPMSDRWKKHFDDYYLRFWPEGWSVVDYCRHVGIVPSTARRYLVDFPYFGLINPFLLRPWL</sequence>
<reference evidence="2" key="1">
    <citation type="submission" date="2022-07" db="EMBL/GenBank/DDBJ databases">
        <title>Genome Sequence of Citrobacter portucalensis from Edible Snails.</title>
        <authorList>
            <person name="Okafor A.C."/>
            <person name="Ogbo F.C."/>
            <person name="Ruppitsch W."/>
            <person name="Allerberger F."/>
        </authorList>
    </citation>
    <scope>NUCLEOTIDE SEQUENCE</scope>
    <source>
        <strain evidence="2">Igbk 7</strain>
    </source>
</reference>
<evidence type="ECO:0000313" key="3">
    <source>
        <dbReference type="Proteomes" id="UP001207430"/>
    </source>
</evidence>
<proteinExistence type="predicted"/>
<comment type="caution">
    <text evidence="2">The sequence shown here is derived from an EMBL/GenBank/DDBJ whole genome shotgun (WGS) entry which is preliminary data.</text>
</comment>
<dbReference type="Proteomes" id="UP001207430">
    <property type="component" value="Unassembled WGS sequence"/>
</dbReference>
<dbReference type="EMBL" id="JANDBG010000018">
    <property type="protein sequence ID" value="MCX9003611.1"/>
    <property type="molecule type" value="Genomic_DNA"/>
</dbReference>
<accession>A0AAW5W903</accession>
<dbReference type="AlphaFoldDB" id="A0AAW5W903"/>
<organism evidence="2 3">
    <name type="scientific">Citrobacter portucalensis</name>
    <dbReference type="NCBI Taxonomy" id="1639133"/>
    <lineage>
        <taxon>Bacteria</taxon>
        <taxon>Pseudomonadati</taxon>
        <taxon>Pseudomonadota</taxon>
        <taxon>Gammaproteobacteria</taxon>
        <taxon>Enterobacterales</taxon>
        <taxon>Enterobacteriaceae</taxon>
        <taxon>Citrobacter</taxon>
        <taxon>Citrobacter freundii complex</taxon>
    </lineage>
</organism>
<name>A0AAW5W903_9ENTR</name>
<dbReference type="RefSeq" id="WP_267449271.1">
    <property type="nucleotide sequence ID" value="NZ_JANDBG010000018.1"/>
</dbReference>
<gene>
    <name evidence="2" type="ORF">NLN86_18395</name>
</gene>
<protein>
    <submittedName>
        <fullName evidence="2">Inovirus Gp2 family protein</fullName>
    </submittedName>
</protein>
<evidence type="ECO:0000313" key="2">
    <source>
        <dbReference type="EMBL" id="MCX9003611.1"/>
    </source>
</evidence>
<evidence type="ECO:0000259" key="1">
    <source>
        <dbReference type="Pfam" id="PF11726"/>
    </source>
</evidence>